<dbReference type="PANTHER" id="PTHR11361:SF34">
    <property type="entry name" value="DNA MISMATCH REPAIR PROTEIN MSH1, MITOCHONDRIAL"/>
    <property type="match status" value="1"/>
</dbReference>
<gene>
    <name evidence="7 11" type="primary">mutS</name>
    <name evidence="11" type="ORF">EF806_02210</name>
</gene>
<dbReference type="InterPro" id="IPR017261">
    <property type="entry name" value="DNA_mismatch_repair_MutS/MSH"/>
</dbReference>
<dbReference type="InterPro" id="IPR016151">
    <property type="entry name" value="DNA_mismatch_repair_MutS_N"/>
</dbReference>
<dbReference type="Pfam" id="PF05190">
    <property type="entry name" value="MutS_IV"/>
    <property type="match status" value="1"/>
</dbReference>
<keyword evidence="2 7" id="KW-0547">Nucleotide-binding</keyword>
<keyword evidence="5 7" id="KW-0238">DNA-binding</keyword>
<keyword evidence="4 7" id="KW-0067">ATP-binding</keyword>
<feature type="domain" description="DNA mismatch repair proteins mutS family" evidence="10">
    <location>
        <begin position="701"/>
        <end position="717"/>
    </location>
</feature>
<evidence type="ECO:0000256" key="4">
    <source>
        <dbReference type="ARBA" id="ARBA00022840"/>
    </source>
</evidence>
<dbReference type="InterPro" id="IPR005748">
    <property type="entry name" value="DNA_mismatch_repair_MutS"/>
</dbReference>
<dbReference type="SUPFAM" id="SSF53150">
    <property type="entry name" value="DNA repair protein MutS, domain II"/>
    <property type="match status" value="1"/>
</dbReference>
<dbReference type="Gene3D" id="3.30.420.110">
    <property type="entry name" value="MutS, connector domain"/>
    <property type="match status" value="1"/>
</dbReference>
<dbReference type="PANTHER" id="PTHR11361">
    <property type="entry name" value="DNA MISMATCH REPAIR PROTEIN MUTS FAMILY MEMBER"/>
    <property type="match status" value="1"/>
</dbReference>
<dbReference type="FunFam" id="3.40.50.300:FF:000870">
    <property type="entry name" value="MutS protein homolog 4"/>
    <property type="match status" value="1"/>
</dbReference>
<evidence type="ECO:0000256" key="2">
    <source>
        <dbReference type="ARBA" id="ARBA00022741"/>
    </source>
</evidence>
<evidence type="ECO:0000256" key="3">
    <source>
        <dbReference type="ARBA" id="ARBA00022763"/>
    </source>
</evidence>
<dbReference type="Pfam" id="PF01624">
    <property type="entry name" value="MutS_I"/>
    <property type="match status" value="1"/>
</dbReference>
<dbReference type="Proteomes" id="UP000317158">
    <property type="component" value="Unassembled WGS sequence"/>
</dbReference>
<dbReference type="AlphaFoldDB" id="A0A520KSM1"/>
<dbReference type="NCBIfam" id="NF003810">
    <property type="entry name" value="PRK05399.1"/>
    <property type="match status" value="1"/>
</dbReference>
<dbReference type="Gene3D" id="3.40.1170.10">
    <property type="entry name" value="DNA repair protein MutS, domain I"/>
    <property type="match status" value="1"/>
</dbReference>
<dbReference type="EMBL" id="RXIF01000004">
    <property type="protein sequence ID" value="RZN64884.1"/>
    <property type="molecule type" value="Genomic_DNA"/>
</dbReference>
<dbReference type="SUPFAM" id="SSF52540">
    <property type="entry name" value="P-loop containing nucleoside triphosphate hydrolases"/>
    <property type="match status" value="1"/>
</dbReference>
<dbReference type="InterPro" id="IPR007860">
    <property type="entry name" value="DNA_mmatch_repair_MutS_con_dom"/>
</dbReference>
<evidence type="ECO:0000256" key="8">
    <source>
        <dbReference type="NCBIfam" id="TIGR01070"/>
    </source>
</evidence>
<dbReference type="PIRSF" id="PIRSF037677">
    <property type="entry name" value="DNA_mis_repair_Msh6"/>
    <property type="match status" value="1"/>
</dbReference>
<dbReference type="SMART" id="SM00533">
    <property type="entry name" value="MUTSd"/>
    <property type="match status" value="1"/>
</dbReference>
<dbReference type="GO" id="GO:0005524">
    <property type="term" value="F:ATP binding"/>
    <property type="evidence" value="ECO:0007669"/>
    <property type="project" value="UniProtKB-UniRule"/>
</dbReference>
<dbReference type="GO" id="GO:0006298">
    <property type="term" value="P:mismatch repair"/>
    <property type="evidence" value="ECO:0007669"/>
    <property type="project" value="UniProtKB-UniRule"/>
</dbReference>
<dbReference type="InterPro" id="IPR036678">
    <property type="entry name" value="MutS_con_dom_sf"/>
</dbReference>
<evidence type="ECO:0000256" key="5">
    <source>
        <dbReference type="ARBA" id="ARBA00023125"/>
    </source>
</evidence>
<dbReference type="InterPro" id="IPR000432">
    <property type="entry name" value="DNA_mismatch_repair_MutS_C"/>
</dbReference>
<dbReference type="SUPFAM" id="SSF48334">
    <property type="entry name" value="DNA repair protein MutS, domain III"/>
    <property type="match status" value="1"/>
</dbReference>
<dbReference type="GO" id="GO:0003684">
    <property type="term" value="F:damaged DNA binding"/>
    <property type="evidence" value="ECO:0007669"/>
    <property type="project" value="UniProtKB-UniRule"/>
</dbReference>
<sequence length="881" mass="100459">MEKDTTPLMEQYHRIKKECKDAILLFRMGDFYETFEDDAVIASKELDIVLTSRQKDKKGNKIPMAGIPHKSIESYLFKLVKKGYKVAVCNQVEDSAESNGLVKREITRIVTPGTILEPSMLDEKTNNFLSAIFEEDGAVSMAFVDVSTGDFYVTELNSSDLSKKILSEFVKFSPVECIVPSPMSPFLTKLMNDIGGNIDITIQKKERSFFDLDRGYELLSEYFNDEELKSFKILDKPLIIRISGAIISYLKSTYIDILDHLVQIKYYSSSDFMVLDDTTIRNLEIFKNIRDRLKKGSIFDYLDDTKTPMGSRIIHKWLQMPSLLQEEIENRLCAVEELYNDRILLNDLRSLLDGFIDLERISSRLSCKIASPKDLINLKLSLKKLPPILTNLDRAKSKKLVGIRERLDLGELNDIISLIEESIIEDPPLTIKEGGIIKDGYNTKLDELRKLFRKGKNWLTDLEQKERERTGIKSLKIGFNTVFGYYIEVSKSNVLLIPKDYIRKQTLVNSERYVTPMLKEIEEKVLTAQEKSFSLEYELFLDIRERISRHVRELKEKAVCIGILDAISSFASIALDNDLIRPEINNDGRIIIRDARHPILDKYMKGRFVPNDVYLDNKDNRFIILTGPNMAGKSTYMRQIALIVLLAHVGSFVPAKYASIPITDRIFTRVGAYDDLTSGQSTFMVEMSEVANILTNATPHSLIVLDEIGKGTSTFDGLSIAWAVSEYIYNKIKAKTLFATHYHQLTQLENLFSGIKNYNVAVKEVNGSVIFLRKIVPGATDKSYGIYVAKLAGVKKEVIDRAEEILKIIEEDTDITPVKKGKITNKKKRYTQLIFFDESVVDTLLSDAESIIEDIKSIDINNITPLNAFELLKGYKKRLNS</sequence>
<comment type="function">
    <text evidence="7">This protein is involved in the repair of mismatches in DNA. It is possible that it carries out the mismatch recognition step. This protein has a weak ATPase activity.</text>
</comment>
<keyword evidence="3 7" id="KW-0227">DNA damage</keyword>
<dbReference type="Pfam" id="PF05188">
    <property type="entry name" value="MutS_II"/>
    <property type="match status" value="1"/>
</dbReference>
<evidence type="ECO:0000256" key="7">
    <source>
        <dbReference type="HAMAP-Rule" id="MF_00096"/>
    </source>
</evidence>
<dbReference type="GO" id="GO:0005829">
    <property type="term" value="C:cytosol"/>
    <property type="evidence" value="ECO:0007669"/>
    <property type="project" value="TreeGrafter"/>
</dbReference>
<dbReference type="InterPro" id="IPR027417">
    <property type="entry name" value="P-loop_NTPase"/>
</dbReference>
<dbReference type="Gene3D" id="3.40.50.300">
    <property type="entry name" value="P-loop containing nucleotide triphosphate hydrolases"/>
    <property type="match status" value="1"/>
</dbReference>
<dbReference type="InterPro" id="IPR007696">
    <property type="entry name" value="DNA_mismatch_repair_MutS_core"/>
</dbReference>
<keyword evidence="6 7" id="KW-0234">DNA repair</keyword>
<dbReference type="Pfam" id="PF05192">
    <property type="entry name" value="MutS_III"/>
    <property type="match status" value="1"/>
</dbReference>
<dbReference type="Gene3D" id="1.10.1420.10">
    <property type="match status" value="2"/>
</dbReference>
<dbReference type="InterPro" id="IPR045076">
    <property type="entry name" value="MutS"/>
</dbReference>
<dbReference type="FunFam" id="3.40.1170.10:FF:000001">
    <property type="entry name" value="DNA mismatch repair protein MutS"/>
    <property type="match status" value="1"/>
</dbReference>
<name>A0A520KSM1_METT2</name>
<dbReference type="GO" id="GO:0140664">
    <property type="term" value="F:ATP-dependent DNA damage sensor activity"/>
    <property type="evidence" value="ECO:0007669"/>
    <property type="project" value="InterPro"/>
</dbReference>
<feature type="binding site" evidence="7">
    <location>
        <begin position="627"/>
        <end position="634"/>
    </location>
    <ligand>
        <name>ATP</name>
        <dbReference type="ChEBI" id="CHEBI:30616"/>
    </ligand>
</feature>
<dbReference type="FunFam" id="1.10.1420.10:FF:000007">
    <property type="entry name" value="DNA mismatch repair protein MutS"/>
    <property type="match status" value="1"/>
</dbReference>
<evidence type="ECO:0000313" key="11">
    <source>
        <dbReference type="EMBL" id="RZN64884.1"/>
    </source>
</evidence>
<dbReference type="InterPro" id="IPR007695">
    <property type="entry name" value="DNA_mismatch_repair_MutS-lik_N"/>
</dbReference>
<evidence type="ECO:0000256" key="6">
    <source>
        <dbReference type="ARBA" id="ARBA00023204"/>
    </source>
</evidence>
<reference evidence="11 12" key="1">
    <citation type="journal article" date="2019" name="Nat. Microbiol.">
        <title>Wide diversity of methane and short-chain alkane metabolisms in uncultured archaea.</title>
        <authorList>
            <person name="Borrel G."/>
            <person name="Adam P.S."/>
            <person name="McKay L.J."/>
            <person name="Chen L.X."/>
            <person name="Sierra-Garcia I.N."/>
            <person name="Sieber C.M."/>
            <person name="Letourneur Q."/>
            <person name="Ghozlane A."/>
            <person name="Andersen G.L."/>
            <person name="Li W.J."/>
            <person name="Hallam S.J."/>
            <person name="Muyzer G."/>
            <person name="de Oliveira V.M."/>
            <person name="Inskeep W.P."/>
            <person name="Banfield J.F."/>
            <person name="Gribaldo S."/>
        </authorList>
    </citation>
    <scope>NUCLEOTIDE SEQUENCE [LARGE SCALE GENOMIC DNA]</scope>
    <source>
        <strain evidence="11">NM1a</strain>
    </source>
</reference>
<dbReference type="InterPro" id="IPR036187">
    <property type="entry name" value="DNA_mismatch_repair_MutS_sf"/>
</dbReference>
<protein>
    <recommendedName>
        <fullName evidence="7 8">DNA mismatch repair protein MutS</fullName>
    </recommendedName>
</protein>
<dbReference type="Pfam" id="PF00488">
    <property type="entry name" value="MutS_V"/>
    <property type="match status" value="1"/>
</dbReference>
<dbReference type="PROSITE" id="PS00486">
    <property type="entry name" value="DNA_MISMATCH_REPAIR_2"/>
    <property type="match status" value="1"/>
</dbReference>
<evidence type="ECO:0000256" key="1">
    <source>
        <dbReference type="ARBA" id="ARBA00006271"/>
    </source>
</evidence>
<dbReference type="InterPro" id="IPR007861">
    <property type="entry name" value="DNA_mismatch_repair_MutS_clamp"/>
</dbReference>
<proteinExistence type="inferred from homology"/>
<evidence type="ECO:0000256" key="9">
    <source>
        <dbReference type="RuleBase" id="RU003756"/>
    </source>
</evidence>
<dbReference type="GO" id="GO:0030983">
    <property type="term" value="F:mismatched DNA binding"/>
    <property type="evidence" value="ECO:0007669"/>
    <property type="project" value="InterPro"/>
</dbReference>
<organism evidence="11 12">
    <name type="scientific">Methanoliparum thermophilum</name>
    <dbReference type="NCBI Taxonomy" id="2491083"/>
    <lineage>
        <taxon>Archaea</taxon>
        <taxon>Methanobacteriati</taxon>
        <taxon>Methanobacteriota</taxon>
        <taxon>Candidatus Methanoliparia</taxon>
        <taxon>Candidatus Methanoliparales</taxon>
        <taxon>Candidatus Methanoliparaceae</taxon>
        <taxon>Candidatus Methanoliparum</taxon>
    </lineage>
</organism>
<evidence type="ECO:0000313" key="12">
    <source>
        <dbReference type="Proteomes" id="UP000317158"/>
    </source>
</evidence>
<dbReference type="CDD" id="cd03284">
    <property type="entry name" value="ABC_MutS1"/>
    <property type="match status" value="1"/>
</dbReference>
<dbReference type="NCBIfam" id="TIGR01070">
    <property type="entry name" value="mutS1"/>
    <property type="match status" value="1"/>
</dbReference>
<dbReference type="SMART" id="SM00534">
    <property type="entry name" value="MUTSac"/>
    <property type="match status" value="1"/>
</dbReference>
<comment type="similarity">
    <text evidence="1 7 9">Belongs to the DNA mismatch repair MutS family.</text>
</comment>
<dbReference type="HAMAP" id="MF_00096">
    <property type="entry name" value="MutS"/>
    <property type="match status" value="1"/>
</dbReference>
<dbReference type="SUPFAM" id="SSF55271">
    <property type="entry name" value="DNA repair protein MutS, domain I"/>
    <property type="match status" value="1"/>
</dbReference>
<accession>A0A520KSM1</accession>
<comment type="caution">
    <text evidence="11">The sequence shown here is derived from an EMBL/GenBank/DDBJ whole genome shotgun (WGS) entry which is preliminary data.</text>
</comment>
<evidence type="ECO:0000259" key="10">
    <source>
        <dbReference type="PROSITE" id="PS00486"/>
    </source>
</evidence>